<evidence type="ECO:0000313" key="3">
    <source>
        <dbReference type="Proteomes" id="UP000886595"/>
    </source>
</evidence>
<proteinExistence type="predicted"/>
<dbReference type="Proteomes" id="UP000886595">
    <property type="component" value="Unassembled WGS sequence"/>
</dbReference>
<reference evidence="2 3" key="1">
    <citation type="submission" date="2020-02" db="EMBL/GenBank/DDBJ databases">
        <authorList>
            <person name="Ma Q."/>
            <person name="Huang Y."/>
            <person name="Song X."/>
            <person name="Pei D."/>
        </authorList>
    </citation>
    <scope>NUCLEOTIDE SEQUENCE [LARGE SCALE GENOMIC DNA]</scope>
    <source>
        <strain evidence="2">Sxm20200214</strain>
        <tissue evidence="2">Leaf</tissue>
    </source>
</reference>
<protein>
    <submittedName>
        <fullName evidence="2">Uncharacterized protein</fullName>
    </submittedName>
</protein>
<feature type="region of interest" description="Disordered" evidence="1">
    <location>
        <begin position="1"/>
        <end position="33"/>
    </location>
</feature>
<accession>A0A8X7WLB6</accession>
<dbReference type="AlphaFoldDB" id="A0A8X7WLB6"/>
<dbReference type="OrthoDB" id="10505193at2759"/>
<evidence type="ECO:0000313" key="2">
    <source>
        <dbReference type="EMBL" id="KAG2330163.1"/>
    </source>
</evidence>
<gene>
    <name evidence="2" type="ORF">Bca52824_001343</name>
</gene>
<organism evidence="2 3">
    <name type="scientific">Brassica carinata</name>
    <name type="common">Ethiopian mustard</name>
    <name type="synonym">Abyssinian cabbage</name>
    <dbReference type="NCBI Taxonomy" id="52824"/>
    <lineage>
        <taxon>Eukaryota</taxon>
        <taxon>Viridiplantae</taxon>
        <taxon>Streptophyta</taxon>
        <taxon>Embryophyta</taxon>
        <taxon>Tracheophyta</taxon>
        <taxon>Spermatophyta</taxon>
        <taxon>Magnoliopsida</taxon>
        <taxon>eudicotyledons</taxon>
        <taxon>Gunneridae</taxon>
        <taxon>Pentapetalae</taxon>
        <taxon>rosids</taxon>
        <taxon>malvids</taxon>
        <taxon>Brassicales</taxon>
        <taxon>Brassicaceae</taxon>
        <taxon>Brassiceae</taxon>
        <taxon>Brassica</taxon>
    </lineage>
</organism>
<comment type="caution">
    <text evidence="2">The sequence shown here is derived from an EMBL/GenBank/DDBJ whole genome shotgun (WGS) entry which is preliminary data.</text>
</comment>
<sequence length="145" mass="16219">MTSRKRSSTKQSPPQSSSGNPCADEDVVPKEEFEVEQEEKEAFWEALCSSIPPPPEVFYPVSPAMQPDATLPSRTSPVNLKTLREFYRVPREVVFRIPAIVRALDRFKLSISHLNAAALQNLLGVLILSYELGMDLSPGDFEGLW</sequence>
<evidence type="ECO:0000256" key="1">
    <source>
        <dbReference type="SAM" id="MobiDB-lite"/>
    </source>
</evidence>
<name>A0A8X7WLB6_BRACI</name>
<keyword evidence="3" id="KW-1185">Reference proteome</keyword>
<feature type="compositionally biased region" description="Low complexity" evidence="1">
    <location>
        <begin position="9"/>
        <end position="18"/>
    </location>
</feature>
<dbReference type="EMBL" id="JAAMPC010000001">
    <property type="protein sequence ID" value="KAG2330163.1"/>
    <property type="molecule type" value="Genomic_DNA"/>
</dbReference>